<evidence type="ECO:0000313" key="1">
    <source>
        <dbReference type="EMBL" id="KAI0030965.1"/>
    </source>
</evidence>
<name>A0ACB8QH53_9AGAM</name>
<dbReference type="Proteomes" id="UP000814128">
    <property type="component" value="Unassembled WGS sequence"/>
</dbReference>
<protein>
    <submittedName>
        <fullName evidence="1">FAD/NAD-binding domain-containing protein</fullName>
    </submittedName>
</protein>
<keyword evidence="2" id="KW-1185">Reference proteome</keyword>
<reference evidence="1" key="2">
    <citation type="journal article" date="2022" name="New Phytol.">
        <title>Evolutionary transition to the ectomycorrhizal habit in the genomes of a hyperdiverse lineage of mushroom-forming fungi.</title>
        <authorList>
            <person name="Looney B."/>
            <person name="Miyauchi S."/>
            <person name="Morin E."/>
            <person name="Drula E."/>
            <person name="Courty P.E."/>
            <person name="Kohler A."/>
            <person name="Kuo A."/>
            <person name="LaButti K."/>
            <person name="Pangilinan J."/>
            <person name="Lipzen A."/>
            <person name="Riley R."/>
            <person name="Andreopoulos W."/>
            <person name="He G."/>
            <person name="Johnson J."/>
            <person name="Nolan M."/>
            <person name="Tritt A."/>
            <person name="Barry K.W."/>
            <person name="Grigoriev I.V."/>
            <person name="Nagy L.G."/>
            <person name="Hibbett D."/>
            <person name="Henrissat B."/>
            <person name="Matheny P.B."/>
            <person name="Labbe J."/>
            <person name="Martin F.M."/>
        </authorList>
    </citation>
    <scope>NUCLEOTIDE SEQUENCE</scope>
    <source>
        <strain evidence="1">EC-137</strain>
    </source>
</reference>
<reference evidence="1" key="1">
    <citation type="submission" date="2021-02" db="EMBL/GenBank/DDBJ databases">
        <authorList>
            <consortium name="DOE Joint Genome Institute"/>
            <person name="Ahrendt S."/>
            <person name="Looney B.P."/>
            <person name="Miyauchi S."/>
            <person name="Morin E."/>
            <person name="Drula E."/>
            <person name="Courty P.E."/>
            <person name="Chicoki N."/>
            <person name="Fauchery L."/>
            <person name="Kohler A."/>
            <person name="Kuo A."/>
            <person name="Labutti K."/>
            <person name="Pangilinan J."/>
            <person name="Lipzen A."/>
            <person name="Riley R."/>
            <person name="Andreopoulos W."/>
            <person name="He G."/>
            <person name="Johnson J."/>
            <person name="Barry K.W."/>
            <person name="Grigoriev I.V."/>
            <person name="Nagy L."/>
            <person name="Hibbett D."/>
            <person name="Henrissat B."/>
            <person name="Matheny P.B."/>
            <person name="Labbe J."/>
            <person name="Martin F."/>
        </authorList>
    </citation>
    <scope>NUCLEOTIDE SEQUENCE</scope>
    <source>
        <strain evidence="1">EC-137</strain>
    </source>
</reference>
<gene>
    <name evidence="1" type="ORF">K488DRAFT_87262</name>
</gene>
<dbReference type="EMBL" id="MU273598">
    <property type="protein sequence ID" value="KAI0030965.1"/>
    <property type="molecule type" value="Genomic_DNA"/>
</dbReference>
<sequence>MSFFFKRRRNDAKSASQPDPDAAGAPYALPDFAVDEYRPLKVICIGAGYSGIIAGIRFSQRIAKLDLTIYEKENGIGGTWHVNRYPGLACDIPSHCYQLTFEEHVEWSNFYAPGPEIRAYLQRVVDKYKLMRYIKLRHELVGAAWDEVAGRWHVRIRRADDAGKTEEFEDECDVLFLGIGVLSRWKWPDVDGLKNFGGRVIHTAQWDAAEGEWQETVKDWGDKVVGLIGNGSSGIQAVTALQPRVKSLINFAKSKTWLSTSFSVNMLLKLLGRAEDSIDYDFTEEHWEKFKDPKYYKDFRHEVEHDLNSVNSITIRDSPLQKAAAAAFKAEMEKKLARKPELAEQIVPQFSVSCRRLTPGPGYLEALCEPNTSLERTPITRVTKTGVELADGRAVALDVLVCATGFDTSYHYPFPITGRGGLALNARWTPHAEAYLSVAVDGFPNLFWALGPNSGLNSGSLLVLMEKQVDYIVAAAAKMQRERIKAIEVKRAAVLAWRAYVASYFPKTVFTDACNSWYRTADGAIVGLWPGSCLHAVRALQNPRWEDFEYTYVDAGAGTGPLYWLGDGQSWNEKTMTGDRAWYLDEVDIPPVPED</sequence>
<proteinExistence type="predicted"/>
<evidence type="ECO:0000313" key="2">
    <source>
        <dbReference type="Proteomes" id="UP000814128"/>
    </source>
</evidence>
<organism evidence="1 2">
    <name type="scientific">Vararia minispora EC-137</name>
    <dbReference type="NCBI Taxonomy" id="1314806"/>
    <lineage>
        <taxon>Eukaryota</taxon>
        <taxon>Fungi</taxon>
        <taxon>Dikarya</taxon>
        <taxon>Basidiomycota</taxon>
        <taxon>Agaricomycotina</taxon>
        <taxon>Agaricomycetes</taxon>
        <taxon>Russulales</taxon>
        <taxon>Lachnocladiaceae</taxon>
        <taxon>Vararia</taxon>
    </lineage>
</organism>
<accession>A0ACB8QH53</accession>
<comment type="caution">
    <text evidence="1">The sequence shown here is derived from an EMBL/GenBank/DDBJ whole genome shotgun (WGS) entry which is preliminary data.</text>
</comment>